<evidence type="ECO:0000256" key="1">
    <source>
        <dbReference type="SAM" id="Phobius"/>
    </source>
</evidence>
<feature type="transmembrane region" description="Helical" evidence="1">
    <location>
        <begin position="80"/>
        <end position="101"/>
    </location>
</feature>
<dbReference type="Proteomes" id="UP001595445">
    <property type="component" value="Unassembled WGS sequence"/>
</dbReference>
<dbReference type="InterPro" id="IPR009937">
    <property type="entry name" value="Phage_holin_3_6"/>
</dbReference>
<keyword evidence="1" id="KW-0812">Transmembrane</keyword>
<evidence type="ECO:0000313" key="2">
    <source>
        <dbReference type="EMBL" id="MFC3086011.1"/>
    </source>
</evidence>
<proteinExistence type="predicted"/>
<gene>
    <name evidence="2" type="ORF">ACFOD6_08110</name>
</gene>
<reference evidence="3" key="1">
    <citation type="journal article" date="2019" name="Int. J. Syst. Evol. Microbiol.">
        <title>The Global Catalogue of Microorganisms (GCM) 10K type strain sequencing project: providing services to taxonomists for standard genome sequencing and annotation.</title>
        <authorList>
            <consortium name="The Broad Institute Genomics Platform"/>
            <consortium name="The Broad Institute Genome Sequencing Center for Infectious Disease"/>
            <person name="Wu L."/>
            <person name="Ma J."/>
        </authorList>
    </citation>
    <scope>NUCLEOTIDE SEQUENCE [LARGE SCALE GENOMIC DNA]</scope>
    <source>
        <strain evidence="3">KCTC 62102</strain>
    </source>
</reference>
<keyword evidence="1" id="KW-1133">Transmembrane helix</keyword>
<sequence>MPGPAESTEPTGTLLSDVVTGLGRLVKGELMLARAEAGAGLRMAVGGLVKIVLAAILALVGLNVLAGAAVAALAEAGLGAGWAALIVGLALCVLALVLALAGRAALRLRGLWPDRALRGVRRDAEAVRAAISEEGVRHV</sequence>
<keyword evidence="1" id="KW-0472">Membrane</keyword>
<dbReference type="EMBL" id="JBHRSM010000013">
    <property type="protein sequence ID" value="MFC3086011.1"/>
    <property type="molecule type" value="Genomic_DNA"/>
</dbReference>
<name>A0ABV7DT91_9RHOB</name>
<protein>
    <submittedName>
        <fullName evidence="2">Phage holin family protein</fullName>
    </submittedName>
</protein>
<evidence type="ECO:0000313" key="3">
    <source>
        <dbReference type="Proteomes" id="UP001595445"/>
    </source>
</evidence>
<dbReference type="RefSeq" id="WP_197643072.1">
    <property type="nucleotide sequence ID" value="NZ_JAEACP010000008.1"/>
</dbReference>
<feature type="transmembrane region" description="Helical" evidence="1">
    <location>
        <begin position="51"/>
        <end position="74"/>
    </location>
</feature>
<keyword evidence="3" id="KW-1185">Reference proteome</keyword>
<organism evidence="2 3">
    <name type="scientific">Tabrizicola soli</name>
    <dbReference type="NCBI Taxonomy" id="2185115"/>
    <lineage>
        <taxon>Bacteria</taxon>
        <taxon>Pseudomonadati</taxon>
        <taxon>Pseudomonadota</taxon>
        <taxon>Alphaproteobacteria</taxon>
        <taxon>Rhodobacterales</taxon>
        <taxon>Paracoccaceae</taxon>
        <taxon>Tabrizicola</taxon>
    </lineage>
</organism>
<dbReference type="Pfam" id="PF07332">
    <property type="entry name" value="Phage_holin_3_6"/>
    <property type="match status" value="1"/>
</dbReference>
<comment type="caution">
    <text evidence="2">The sequence shown here is derived from an EMBL/GenBank/DDBJ whole genome shotgun (WGS) entry which is preliminary data.</text>
</comment>
<accession>A0ABV7DT91</accession>